<proteinExistence type="predicted"/>
<sequence>MTFPQHGDANVHIAAILFFDMLKRRMKIPHTTHQFEQKRQGRGNGKGITGER</sequence>
<accession>D4BGJ2</accession>
<dbReference type="HOGENOM" id="CLU_3078203_0_0_6"/>
<evidence type="ECO:0000313" key="3">
    <source>
        <dbReference type="Proteomes" id="UP000003880"/>
    </source>
</evidence>
<feature type="region of interest" description="Disordered" evidence="1">
    <location>
        <begin position="30"/>
        <end position="52"/>
    </location>
</feature>
<evidence type="ECO:0000256" key="1">
    <source>
        <dbReference type="SAM" id="MobiDB-lite"/>
    </source>
</evidence>
<dbReference type="AlphaFoldDB" id="D4BGJ2"/>
<reference evidence="2 3" key="1">
    <citation type="submission" date="2010-02" db="EMBL/GenBank/DDBJ databases">
        <authorList>
            <person name="Weinstock G."/>
            <person name="Sodergren E."/>
            <person name="Clifton S."/>
            <person name="Fulton L."/>
            <person name="Fulton B."/>
            <person name="Courtney L."/>
            <person name="Fronick C."/>
            <person name="Harrison M."/>
            <person name="Strong C."/>
            <person name="Farmer C."/>
            <person name="Delahaunty K."/>
            <person name="Markovic C."/>
            <person name="Hall O."/>
            <person name="Minx P."/>
            <person name="Tomlinson C."/>
            <person name="Mitreva M."/>
            <person name="Nelson J."/>
            <person name="Hou S."/>
            <person name="Wollam A."/>
            <person name="Pepin K.H."/>
            <person name="Johnson M."/>
            <person name="Bhonagiri V."/>
            <person name="Zhang X."/>
            <person name="Suruliraj S."/>
            <person name="Warren W."/>
            <person name="Chinwalla A."/>
            <person name="Mardis E.R."/>
            <person name="Wilson R.K."/>
        </authorList>
    </citation>
    <scope>NUCLEOTIDE SEQUENCE [LARGE SCALE GENOMIC DNA]</scope>
    <source>
        <strain evidence="2 3">ATCC 29220</strain>
    </source>
</reference>
<dbReference type="EMBL" id="ABWL02000021">
    <property type="protein sequence ID" value="EFE06592.1"/>
    <property type="molecule type" value="Genomic_DNA"/>
</dbReference>
<evidence type="ECO:0000313" key="2">
    <source>
        <dbReference type="EMBL" id="EFE06592.1"/>
    </source>
</evidence>
<protein>
    <submittedName>
        <fullName evidence="2">Uncharacterized protein</fullName>
    </submittedName>
</protein>
<comment type="caution">
    <text evidence="2">The sequence shown here is derived from an EMBL/GenBank/DDBJ whole genome shotgun (WGS) entry which is preliminary data.</text>
</comment>
<organism evidence="2 3">
    <name type="scientific">Citrobacter youngae ATCC 29220</name>
    <dbReference type="NCBI Taxonomy" id="500640"/>
    <lineage>
        <taxon>Bacteria</taxon>
        <taxon>Pseudomonadati</taxon>
        <taxon>Pseudomonadota</taxon>
        <taxon>Gammaproteobacteria</taxon>
        <taxon>Enterobacterales</taxon>
        <taxon>Enterobacteriaceae</taxon>
        <taxon>Citrobacter</taxon>
        <taxon>Citrobacter freundii complex</taxon>
    </lineage>
</organism>
<dbReference type="Proteomes" id="UP000003880">
    <property type="component" value="Unassembled WGS sequence"/>
</dbReference>
<name>D4BGJ2_9ENTR</name>
<feature type="compositionally biased region" description="Gly residues" evidence="1">
    <location>
        <begin position="42"/>
        <end position="52"/>
    </location>
</feature>
<gene>
    <name evidence="2" type="ORF">CIT292_09640</name>
</gene>